<dbReference type="PROSITE" id="PS00903">
    <property type="entry name" value="CYT_DCMP_DEAMINASES_1"/>
    <property type="match status" value="1"/>
</dbReference>
<keyword evidence="9 12" id="KW-0521">NADP</keyword>
<dbReference type="CDD" id="cd01284">
    <property type="entry name" value="Riboflavin_deaminase-reductase"/>
    <property type="match status" value="1"/>
</dbReference>
<dbReference type="InterPro" id="IPR002734">
    <property type="entry name" value="RibDG_C"/>
</dbReference>
<dbReference type="InterPro" id="IPR016193">
    <property type="entry name" value="Cytidine_deaminase-like"/>
</dbReference>
<organism evidence="14 15">
    <name type="scientific">Teichococcus globiformis</name>
    <dbReference type="NCBI Taxonomy" id="2307229"/>
    <lineage>
        <taxon>Bacteria</taxon>
        <taxon>Pseudomonadati</taxon>
        <taxon>Pseudomonadota</taxon>
        <taxon>Alphaproteobacteria</taxon>
        <taxon>Acetobacterales</taxon>
        <taxon>Roseomonadaceae</taxon>
        <taxon>Roseomonas</taxon>
    </lineage>
</organism>
<dbReference type="InterPro" id="IPR016192">
    <property type="entry name" value="APOBEC/CMP_deaminase_Zn-bd"/>
</dbReference>
<evidence type="ECO:0000256" key="7">
    <source>
        <dbReference type="ARBA" id="ARBA00022723"/>
    </source>
</evidence>
<evidence type="ECO:0000259" key="13">
    <source>
        <dbReference type="PROSITE" id="PS51747"/>
    </source>
</evidence>
<name>A0ABV7FWL1_9PROT</name>
<dbReference type="GO" id="GO:0008835">
    <property type="term" value="F:diaminohydroxyphosphoribosylaminopyrimidine deaminase activity"/>
    <property type="evidence" value="ECO:0007669"/>
    <property type="project" value="UniProtKB-EC"/>
</dbReference>
<dbReference type="EC" id="3.5.4.26" evidence="12"/>
<evidence type="ECO:0000256" key="10">
    <source>
        <dbReference type="ARBA" id="ARBA00023002"/>
    </source>
</evidence>
<reference evidence="15" key="1">
    <citation type="journal article" date="2019" name="Int. J. Syst. Evol. Microbiol.">
        <title>The Global Catalogue of Microorganisms (GCM) 10K type strain sequencing project: providing services to taxonomists for standard genome sequencing and annotation.</title>
        <authorList>
            <consortium name="The Broad Institute Genomics Platform"/>
            <consortium name="The Broad Institute Genome Sequencing Center for Infectious Disease"/>
            <person name="Wu L."/>
            <person name="Ma J."/>
        </authorList>
    </citation>
    <scope>NUCLEOTIDE SEQUENCE [LARGE SCALE GENOMIC DNA]</scope>
    <source>
        <strain evidence="15">KCTC 52094</strain>
    </source>
</reference>
<evidence type="ECO:0000256" key="11">
    <source>
        <dbReference type="ARBA" id="ARBA00023268"/>
    </source>
</evidence>
<dbReference type="RefSeq" id="WP_379595179.1">
    <property type="nucleotide sequence ID" value="NZ_JBHRTN010000007.1"/>
</dbReference>
<keyword evidence="15" id="KW-1185">Reference proteome</keyword>
<evidence type="ECO:0000256" key="3">
    <source>
        <dbReference type="ARBA" id="ARBA00004910"/>
    </source>
</evidence>
<evidence type="ECO:0000256" key="12">
    <source>
        <dbReference type="PIRNR" id="PIRNR006769"/>
    </source>
</evidence>
<dbReference type="PANTHER" id="PTHR38011">
    <property type="entry name" value="DIHYDROFOLATE REDUCTASE FAMILY PROTEIN (AFU_ORTHOLOGUE AFUA_8G06820)"/>
    <property type="match status" value="1"/>
</dbReference>
<protein>
    <recommendedName>
        <fullName evidence="12">Riboflavin biosynthesis protein RibD</fullName>
    </recommendedName>
    <domain>
        <recommendedName>
            <fullName evidence="12">Diaminohydroxyphosphoribosylaminopyrimidine deaminase</fullName>
            <shortName evidence="12">DRAP deaminase</shortName>
            <ecNumber evidence="12">3.5.4.26</ecNumber>
        </recommendedName>
        <alternativeName>
            <fullName evidence="12">Riboflavin-specific deaminase</fullName>
        </alternativeName>
    </domain>
    <domain>
        <recommendedName>
            <fullName evidence="12">5-amino-6-(5-phosphoribosylamino)uracil reductase</fullName>
            <ecNumber evidence="12">1.1.1.193</ecNumber>
        </recommendedName>
        <alternativeName>
            <fullName evidence="12">HTP reductase</fullName>
        </alternativeName>
    </domain>
</protein>
<keyword evidence="6 12" id="KW-0686">Riboflavin biosynthesis</keyword>
<keyword evidence="7 12" id="KW-0479">Metal-binding</keyword>
<dbReference type="Pfam" id="PF01872">
    <property type="entry name" value="RibD_C"/>
    <property type="match status" value="1"/>
</dbReference>
<dbReference type="Gene3D" id="3.40.140.10">
    <property type="entry name" value="Cytidine Deaminase, domain 2"/>
    <property type="match status" value="1"/>
</dbReference>
<dbReference type="Gene3D" id="3.40.430.10">
    <property type="entry name" value="Dihydrofolate Reductase, subunit A"/>
    <property type="match status" value="1"/>
</dbReference>
<sequence length="391" mass="40438">MMNLPAPSTLVPATSEDAAHMRAALALAARGLGSTWPNPSVGCVIVRDGQVVGRGWTAPGGRPHAETEALKRAGSNATGSTAYVTLEPCCHWGRTPPCTDALIDAGIARVVVALRDPDPRVDGAGLERMAAAGIAITMGVLEEEARALNQGFLKRLSENLPLVTLKLATTLDGRIATRTGESQWITGPAARRAAHVLRGRHDAVLVGSGTVVADDPELSCRIPGFAPIPTVRIVADARLRTNPAARMLREGGPVWVATRPGHSDASLGVLRAAGAIILEVPGAEEGAGLDLPSLLRALAARGLTRVLAEGGAALAAGLLRNGLVDQLAWFHAPAIMGGDGRPAADALPLELLASMPRYRRIGVSMVGADLLSEFVSTAPSASKAPSPRRLA</sequence>
<evidence type="ECO:0000256" key="4">
    <source>
        <dbReference type="ARBA" id="ARBA00005259"/>
    </source>
</evidence>
<keyword evidence="8 12" id="KW-0862">Zinc</keyword>
<dbReference type="SUPFAM" id="SSF53927">
    <property type="entry name" value="Cytidine deaminase-like"/>
    <property type="match status" value="1"/>
</dbReference>
<comment type="catalytic activity">
    <reaction evidence="12">
        <text>2,5-diamino-6-hydroxy-4-(5-phosphoribosylamino)-pyrimidine + H2O + H(+) = 5-amino-6-(5-phospho-D-ribosylamino)uracil + NH4(+)</text>
        <dbReference type="Rhea" id="RHEA:21868"/>
        <dbReference type="ChEBI" id="CHEBI:15377"/>
        <dbReference type="ChEBI" id="CHEBI:15378"/>
        <dbReference type="ChEBI" id="CHEBI:28938"/>
        <dbReference type="ChEBI" id="CHEBI:58453"/>
        <dbReference type="ChEBI" id="CHEBI:58614"/>
        <dbReference type="EC" id="3.5.4.26"/>
    </reaction>
</comment>
<dbReference type="Proteomes" id="UP001595593">
    <property type="component" value="Unassembled WGS sequence"/>
</dbReference>
<dbReference type="PROSITE" id="PS51747">
    <property type="entry name" value="CYT_DCMP_DEAMINASES_2"/>
    <property type="match status" value="1"/>
</dbReference>
<evidence type="ECO:0000256" key="8">
    <source>
        <dbReference type="ARBA" id="ARBA00022833"/>
    </source>
</evidence>
<comment type="caution">
    <text evidence="14">The sequence shown here is derived from an EMBL/GenBank/DDBJ whole genome shotgun (WGS) entry which is preliminary data.</text>
</comment>
<dbReference type="EMBL" id="JBHRTN010000007">
    <property type="protein sequence ID" value="MFC3124769.1"/>
    <property type="molecule type" value="Genomic_DNA"/>
</dbReference>
<comment type="pathway">
    <text evidence="3 12">Cofactor biosynthesis; riboflavin biosynthesis; 5-amino-6-(D-ribitylamino)uracil from GTP: step 3/4.</text>
</comment>
<comment type="cofactor">
    <cofactor evidence="12">
        <name>Zn(2+)</name>
        <dbReference type="ChEBI" id="CHEBI:29105"/>
    </cofactor>
    <text evidence="12">Binds 1 zinc ion.</text>
</comment>
<dbReference type="InterPro" id="IPR004794">
    <property type="entry name" value="Eubact_RibD"/>
</dbReference>
<accession>A0ABV7FWL1</accession>
<dbReference type="EC" id="1.1.1.193" evidence="12"/>
<evidence type="ECO:0000256" key="1">
    <source>
        <dbReference type="ARBA" id="ARBA00002151"/>
    </source>
</evidence>
<dbReference type="NCBIfam" id="TIGR00227">
    <property type="entry name" value="ribD_Cterm"/>
    <property type="match status" value="1"/>
</dbReference>
<dbReference type="GO" id="GO:0008703">
    <property type="term" value="F:5-amino-6-(5-phosphoribosylamino)uracil reductase activity"/>
    <property type="evidence" value="ECO:0007669"/>
    <property type="project" value="UniProtKB-EC"/>
</dbReference>
<keyword evidence="10 12" id="KW-0560">Oxidoreductase</keyword>
<dbReference type="PANTHER" id="PTHR38011:SF7">
    <property type="entry name" value="2,5-DIAMINO-6-RIBOSYLAMINO-4(3H)-PYRIMIDINONE 5'-PHOSPHATE REDUCTASE"/>
    <property type="match status" value="1"/>
</dbReference>
<comment type="function">
    <text evidence="1 12">Converts 2,5-diamino-6-(ribosylamino)-4(3h)-pyrimidinone 5'-phosphate into 5-amino-6-(ribosylamino)-2,4(1h,3h)-pyrimidinedione 5'-phosphate.</text>
</comment>
<keyword evidence="11" id="KW-0511">Multifunctional enzyme</keyword>
<feature type="domain" description="CMP/dCMP-type deaminase" evidence="13">
    <location>
        <begin position="15"/>
        <end position="128"/>
    </location>
</feature>
<dbReference type="InterPro" id="IPR024072">
    <property type="entry name" value="DHFR-like_dom_sf"/>
</dbReference>
<evidence type="ECO:0000313" key="15">
    <source>
        <dbReference type="Proteomes" id="UP001595593"/>
    </source>
</evidence>
<gene>
    <name evidence="14" type="primary">ribD</name>
    <name evidence="14" type="ORF">ACFOD4_06820</name>
</gene>
<dbReference type="InterPro" id="IPR050765">
    <property type="entry name" value="Riboflavin_Biosynth_HTPR"/>
</dbReference>
<evidence type="ECO:0000256" key="6">
    <source>
        <dbReference type="ARBA" id="ARBA00022619"/>
    </source>
</evidence>
<dbReference type="PIRSF" id="PIRSF006769">
    <property type="entry name" value="RibD"/>
    <property type="match status" value="1"/>
</dbReference>
<evidence type="ECO:0000256" key="9">
    <source>
        <dbReference type="ARBA" id="ARBA00022857"/>
    </source>
</evidence>
<comment type="catalytic activity">
    <reaction evidence="12">
        <text>5-amino-6-(5-phospho-D-ribitylamino)uracil + NADP(+) = 5-amino-6-(5-phospho-D-ribosylamino)uracil + NADPH + H(+)</text>
        <dbReference type="Rhea" id="RHEA:17845"/>
        <dbReference type="ChEBI" id="CHEBI:15378"/>
        <dbReference type="ChEBI" id="CHEBI:57783"/>
        <dbReference type="ChEBI" id="CHEBI:58349"/>
        <dbReference type="ChEBI" id="CHEBI:58421"/>
        <dbReference type="ChEBI" id="CHEBI:58453"/>
        <dbReference type="EC" id="1.1.1.193"/>
    </reaction>
</comment>
<proteinExistence type="inferred from homology"/>
<dbReference type="NCBIfam" id="TIGR00326">
    <property type="entry name" value="eubact_ribD"/>
    <property type="match status" value="1"/>
</dbReference>
<comment type="similarity">
    <text evidence="4 12">In the N-terminal section; belongs to the cytidine and deoxycytidylate deaminase family.</text>
</comment>
<dbReference type="SUPFAM" id="SSF53597">
    <property type="entry name" value="Dihydrofolate reductase-like"/>
    <property type="match status" value="1"/>
</dbReference>
<keyword evidence="12 14" id="KW-0378">Hydrolase</keyword>
<dbReference type="Pfam" id="PF00383">
    <property type="entry name" value="dCMP_cyt_deam_1"/>
    <property type="match status" value="1"/>
</dbReference>
<evidence type="ECO:0000313" key="14">
    <source>
        <dbReference type="EMBL" id="MFC3124769.1"/>
    </source>
</evidence>
<comment type="similarity">
    <text evidence="5 12">In the C-terminal section; belongs to the HTP reductase family.</text>
</comment>
<evidence type="ECO:0000256" key="2">
    <source>
        <dbReference type="ARBA" id="ARBA00004882"/>
    </source>
</evidence>
<dbReference type="InterPro" id="IPR002125">
    <property type="entry name" value="CMP_dCMP_dom"/>
</dbReference>
<dbReference type="InterPro" id="IPR011549">
    <property type="entry name" value="RibD_C"/>
</dbReference>
<comment type="pathway">
    <text evidence="2 12">Cofactor biosynthesis; riboflavin biosynthesis; 5-amino-6-(D-ribitylamino)uracil from GTP: step 2/4.</text>
</comment>
<evidence type="ECO:0000256" key="5">
    <source>
        <dbReference type="ARBA" id="ARBA00007417"/>
    </source>
</evidence>